<feature type="chain" id="PRO_5046080092" evidence="1">
    <location>
        <begin position="23"/>
        <end position="207"/>
    </location>
</feature>
<keyword evidence="3" id="KW-1185">Reference proteome</keyword>
<evidence type="ECO:0000313" key="2">
    <source>
        <dbReference type="EMBL" id="MDP9902438.1"/>
    </source>
</evidence>
<reference evidence="2 3" key="1">
    <citation type="submission" date="2023-07" db="EMBL/GenBank/DDBJ databases">
        <title>Sorghum-associated microbial communities from plants grown in Nebraska, USA.</title>
        <authorList>
            <person name="Schachtman D."/>
        </authorList>
    </citation>
    <scope>NUCLEOTIDE SEQUENCE [LARGE SCALE GENOMIC DNA]</scope>
    <source>
        <strain evidence="2 3">DS1607</strain>
    </source>
</reference>
<evidence type="ECO:0000313" key="3">
    <source>
        <dbReference type="Proteomes" id="UP001226867"/>
    </source>
</evidence>
<comment type="caution">
    <text evidence="2">The sequence shown here is derived from an EMBL/GenBank/DDBJ whole genome shotgun (WGS) entry which is preliminary data.</text>
</comment>
<feature type="signal peptide" evidence="1">
    <location>
        <begin position="1"/>
        <end position="22"/>
    </location>
</feature>
<name>A0ABT9SDK4_9BURK</name>
<keyword evidence="1" id="KW-0732">Signal</keyword>
<gene>
    <name evidence="2" type="ORF">J2W36_004715</name>
</gene>
<accession>A0ABT9SDK4</accession>
<evidence type="ECO:0000256" key="1">
    <source>
        <dbReference type="SAM" id="SignalP"/>
    </source>
</evidence>
<dbReference type="EMBL" id="JAUSRO010000018">
    <property type="protein sequence ID" value="MDP9902438.1"/>
    <property type="molecule type" value="Genomic_DNA"/>
</dbReference>
<proteinExistence type="predicted"/>
<organism evidence="2 3">
    <name type="scientific">Variovorax ginsengisoli</name>
    <dbReference type="NCBI Taxonomy" id="363844"/>
    <lineage>
        <taxon>Bacteria</taxon>
        <taxon>Pseudomonadati</taxon>
        <taxon>Pseudomonadota</taxon>
        <taxon>Betaproteobacteria</taxon>
        <taxon>Burkholderiales</taxon>
        <taxon>Comamonadaceae</taxon>
        <taxon>Variovorax</taxon>
    </lineage>
</organism>
<dbReference type="RefSeq" id="WP_307692181.1">
    <property type="nucleotide sequence ID" value="NZ_JAUSRO010000018.1"/>
</dbReference>
<dbReference type="Proteomes" id="UP001226867">
    <property type="component" value="Unassembled WGS sequence"/>
</dbReference>
<sequence length="207" mass="22439">MLKPPFATALLYAALAFSPAHADDYGCKVLLCLADPAGPMAQNECRPPIRRFIEGQSKHPKDPFPTCEEGAPAMMRPGMRMFDACPEGTDTLAADRMALQLTPTVFAQLTQAQRPGRPIILGSGPGIQLPEGMVIQRGIGEGGQINEPQRDKVCVGQRLGLMMVNAGAEQPPWQVEAFEQITTMAPAASPRVVDIYISGKLYRSTRY</sequence>
<protein>
    <submittedName>
        <fullName evidence="2">Uncharacterized protein</fullName>
    </submittedName>
</protein>